<evidence type="ECO:0000313" key="1">
    <source>
        <dbReference type="EMBL" id="CUX62651.1"/>
    </source>
</evidence>
<reference evidence="1 2" key="1">
    <citation type="submission" date="2016-01" db="EMBL/GenBank/DDBJ databases">
        <authorList>
            <person name="Oliw E.H."/>
        </authorList>
    </citation>
    <scope>NUCLEOTIDE SEQUENCE [LARGE SCALE GENOMIC DNA]</scope>
    <source>
        <strain evidence="1 2">Zutra 3-1</strain>
    </source>
</reference>
<dbReference type="AlphaFoldDB" id="A0A1S7S5A3"/>
<protein>
    <submittedName>
        <fullName evidence="1">Uncharacterized protein</fullName>
    </submittedName>
</protein>
<proteinExistence type="predicted"/>
<organism evidence="1 2">
    <name type="scientific">Agrobacterium deltaense Zutra 3/1</name>
    <dbReference type="NCBI Taxonomy" id="1183427"/>
    <lineage>
        <taxon>Bacteria</taxon>
        <taxon>Pseudomonadati</taxon>
        <taxon>Pseudomonadota</taxon>
        <taxon>Alphaproteobacteria</taxon>
        <taxon>Hyphomicrobiales</taxon>
        <taxon>Rhizobiaceae</taxon>
        <taxon>Rhizobium/Agrobacterium group</taxon>
        <taxon>Agrobacterium</taxon>
    </lineage>
</organism>
<dbReference type="Proteomes" id="UP000191987">
    <property type="component" value="Unassembled WGS sequence"/>
</dbReference>
<sequence>MGSACQIEYFNFIDTVKYSAYMPPLSFNVMNVLLYHSKWKNTNSLKYQQLKFIESHLAL</sequence>
<name>A0A1S7S5A3_9HYPH</name>
<dbReference type="EMBL" id="FBWG01000050">
    <property type="protein sequence ID" value="CUX62651.1"/>
    <property type="molecule type" value="Genomic_DNA"/>
</dbReference>
<gene>
    <name evidence="1" type="ORF">AGR7C_pTi0005</name>
</gene>
<evidence type="ECO:0000313" key="2">
    <source>
        <dbReference type="Proteomes" id="UP000191987"/>
    </source>
</evidence>
<accession>A0A1S7S5A3</accession>